<dbReference type="PANTHER" id="PTHR14241">
    <property type="entry name" value="INTERFERON-INDUCED PROTEIN 44"/>
    <property type="match status" value="1"/>
</dbReference>
<evidence type="ECO:0000256" key="1">
    <source>
        <dbReference type="ARBA" id="ARBA00009243"/>
    </source>
</evidence>
<reference evidence="3" key="2">
    <citation type="submission" date="2025-09" db="UniProtKB">
        <authorList>
            <consortium name="Ensembl"/>
        </authorList>
    </citation>
    <scope>IDENTIFICATION</scope>
</reference>
<dbReference type="GO" id="GO:0006955">
    <property type="term" value="P:immune response"/>
    <property type="evidence" value="ECO:0007669"/>
    <property type="project" value="TreeGrafter"/>
</dbReference>
<proteinExistence type="inferred from homology"/>
<dbReference type="GO" id="GO:0005525">
    <property type="term" value="F:GTP binding"/>
    <property type="evidence" value="ECO:0007669"/>
    <property type="project" value="InterPro"/>
</dbReference>
<reference evidence="3" key="1">
    <citation type="submission" date="2025-08" db="UniProtKB">
        <authorList>
            <consortium name="Ensembl"/>
        </authorList>
    </citation>
    <scope>IDENTIFICATION</scope>
</reference>
<organism evidence="3 4">
    <name type="scientific">Crocodylus porosus</name>
    <name type="common">Saltwater crocodile</name>
    <name type="synonym">Estuarine crocodile</name>
    <dbReference type="NCBI Taxonomy" id="8502"/>
    <lineage>
        <taxon>Eukaryota</taxon>
        <taxon>Metazoa</taxon>
        <taxon>Chordata</taxon>
        <taxon>Craniata</taxon>
        <taxon>Vertebrata</taxon>
        <taxon>Euteleostomi</taxon>
        <taxon>Archelosauria</taxon>
        <taxon>Archosauria</taxon>
        <taxon>Crocodylia</taxon>
        <taxon>Longirostres</taxon>
        <taxon>Crocodylidae</taxon>
        <taxon>Crocodylus</taxon>
    </lineage>
</organism>
<feature type="domain" description="TLDc" evidence="2">
    <location>
        <begin position="2"/>
        <end position="158"/>
    </location>
</feature>
<dbReference type="Pfam" id="PF01926">
    <property type="entry name" value="MMR_HSR1"/>
    <property type="match status" value="1"/>
</dbReference>
<sequence length="422" mass="47579">MSAVKTRLTKDEEKELKHLLRCSHLTLLYKGSVHGFTTGEFHAKCDNQGPTVTVVYNESGFIFGGFTSQSYVSIQKYLSDEEAFLFRLTEKEGVINSKIFVCQIAANAVYVCSNSGPNFGNYFLITLNGNSVSVAMNDNKNYIGLRYHLCLILMYFYFHRERKKIMDEVRSYEPYLNSVSQIRILFVGPVGAGKSSFFNSVNSVFRGYVTNQAITGSDDTSYRLYPVKDGRDGKALPVIFCDTMGLEEKLGCGLEINEITNIIKGHIPDRYQFNPAVSICQDSPGYIKNPALKDQIHCVVFVVDGCKIEILSDTLEQKLKLVRKKVNQLGVPQLICLTKVDELCPLLEDNLAYVYRSKTMRVASAKFGIPLSQIVPVKNYCSELELTCNIDILILSALRQMIRLADSYLDNFTYEEPKKTTL</sequence>
<evidence type="ECO:0000259" key="2">
    <source>
        <dbReference type="PROSITE" id="PS51886"/>
    </source>
</evidence>
<comment type="similarity">
    <text evidence="1">Belongs to the IFI44 family.</text>
</comment>
<dbReference type="Gene3D" id="3.40.50.300">
    <property type="entry name" value="P-loop containing nucleotide triphosphate hydrolases"/>
    <property type="match status" value="1"/>
</dbReference>
<evidence type="ECO:0000313" key="4">
    <source>
        <dbReference type="Proteomes" id="UP000594220"/>
    </source>
</evidence>
<dbReference type="GeneTree" id="ENSGT00940000163581"/>
<dbReference type="InterPro" id="IPR027417">
    <property type="entry name" value="P-loop_NTPase"/>
</dbReference>
<dbReference type="InterPro" id="IPR006571">
    <property type="entry name" value="TLDc_dom"/>
</dbReference>
<dbReference type="PROSITE" id="PS51886">
    <property type="entry name" value="TLDC"/>
    <property type="match status" value="1"/>
</dbReference>
<evidence type="ECO:0000313" key="3">
    <source>
        <dbReference type="Ensembl" id="ENSCPRP00005024756.1"/>
    </source>
</evidence>
<gene>
    <name evidence="3" type="primary">IFI44L</name>
</gene>
<accession>A0A7M4FIF5</accession>
<dbReference type="AlphaFoldDB" id="A0A7M4FIF5"/>
<dbReference type="Ensembl" id="ENSCPRT00005028902.1">
    <property type="protein sequence ID" value="ENSCPRP00005024756.1"/>
    <property type="gene ID" value="ENSCPRG00005017197.1"/>
</dbReference>
<keyword evidence="4" id="KW-1185">Reference proteome</keyword>
<dbReference type="InterPro" id="IPR006073">
    <property type="entry name" value="GTP-bd"/>
</dbReference>
<dbReference type="PANTHER" id="PTHR14241:SF32">
    <property type="entry name" value="VWFA DOMAIN-CONTAINING PROTEIN-RELATED"/>
    <property type="match status" value="1"/>
</dbReference>
<dbReference type="Proteomes" id="UP000594220">
    <property type="component" value="Unplaced"/>
</dbReference>
<dbReference type="CDD" id="cd00882">
    <property type="entry name" value="Ras_like_GTPase"/>
    <property type="match status" value="1"/>
</dbReference>
<dbReference type="SUPFAM" id="SSF52540">
    <property type="entry name" value="P-loop containing nucleoside triphosphate hydrolases"/>
    <property type="match status" value="1"/>
</dbReference>
<name>A0A7M4FIF5_CROPO</name>
<dbReference type="OMA" id="PWRTISW"/>
<dbReference type="Pfam" id="PF07534">
    <property type="entry name" value="TLD"/>
    <property type="match status" value="1"/>
</dbReference>
<protein>
    <submittedName>
        <fullName evidence="3">Interferon induced protein 44 like</fullName>
    </submittedName>
</protein>